<feature type="compositionally biased region" description="Polar residues" evidence="1">
    <location>
        <begin position="1010"/>
        <end position="1028"/>
    </location>
</feature>
<evidence type="ECO:0000313" key="2">
    <source>
        <dbReference type="EnsemblMetazoa" id="XP_044317151.1"/>
    </source>
</evidence>
<accession>A0ABM5JEA2</accession>
<dbReference type="RefSeq" id="XP_044317151.1">
    <property type="nucleotide sequence ID" value="XM_044461216.1"/>
</dbReference>
<dbReference type="Proteomes" id="UP001652680">
    <property type="component" value="Unassembled WGS sequence"/>
</dbReference>
<dbReference type="CDD" id="cd15751">
    <property type="entry name" value="FYVE_BSN_PCLO"/>
    <property type="match status" value="1"/>
</dbReference>
<feature type="region of interest" description="Disordered" evidence="1">
    <location>
        <begin position="1"/>
        <end position="44"/>
    </location>
</feature>
<dbReference type="EnsemblMetazoa" id="XM_044461216.1">
    <property type="protein sequence ID" value="XP_044317151.1"/>
    <property type="gene ID" value="LOC108051922"/>
</dbReference>
<dbReference type="InterPro" id="IPR013083">
    <property type="entry name" value="Znf_RING/FYVE/PHD"/>
</dbReference>
<evidence type="ECO:0000313" key="3">
    <source>
        <dbReference type="Proteomes" id="UP001652680"/>
    </source>
</evidence>
<reference evidence="3" key="1">
    <citation type="journal article" date="2021" name="Elife">
        <title>Highly contiguous assemblies of 101 drosophilid genomes.</title>
        <authorList>
            <person name="Kim B.Y."/>
            <person name="Wang J.R."/>
            <person name="Miller D.E."/>
            <person name="Barmina O."/>
            <person name="Delaney E."/>
            <person name="Thompson A."/>
            <person name="Comeault A.A."/>
            <person name="Peede D."/>
            <person name="D'Agostino E.R."/>
            <person name="Pelaez J."/>
            <person name="Aguilar J.M."/>
            <person name="Haji D."/>
            <person name="Matsunaga T."/>
            <person name="Armstrong E.E."/>
            <person name="Zych M."/>
            <person name="Ogawa Y."/>
            <person name="Stamenkovic-Radak M."/>
            <person name="Jelic M."/>
            <person name="Veselinovic M.S."/>
            <person name="Tanaskovic M."/>
            <person name="Eric P."/>
            <person name="Gao J.J."/>
            <person name="Katoh T.K."/>
            <person name="Toda M.J."/>
            <person name="Watabe H."/>
            <person name="Watada M."/>
            <person name="Davis J.S."/>
            <person name="Moyle L.C."/>
            <person name="Manoli G."/>
            <person name="Bertolini E."/>
            <person name="Kostal V."/>
            <person name="Hawley R.S."/>
            <person name="Takahashi A."/>
            <person name="Jones C.D."/>
            <person name="Price D.K."/>
            <person name="Whiteman N."/>
            <person name="Kopp A."/>
            <person name="Matute D.R."/>
            <person name="Petrov D.A."/>
        </authorList>
    </citation>
    <scope>NUCLEOTIDE SEQUENCE [LARGE SCALE GENOMIC DNA]</scope>
</reference>
<name>A0ABM5JEA2_DRORH</name>
<feature type="region of interest" description="Disordered" evidence="1">
    <location>
        <begin position="694"/>
        <end position="753"/>
    </location>
</feature>
<feature type="region of interest" description="Disordered" evidence="1">
    <location>
        <begin position="1010"/>
        <end position="1038"/>
    </location>
</feature>
<feature type="compositionally biased region" description="Low complexity" evidence="1">
    <location>
        <begin position="18"/>
        <end position="33"/>
    </location>
</feature>
<dbReference type="SUPFAM" id="SSF57903">
    <property type="entry name" value="FYVE/PHD zinc finger"/>
    <property type="match status" value="1"/>
</dbReference>
<evidence type="ECO:0008006" key="4">
    <source>
        <dbReference type="Google" id="ProtNLM"/>
    </source>
</evidence>
<feature type="region of interest" description="Disordered" evidence="1">
    <location>
        <begin position="833"/>
        <end position="909"/>
    </location>
</feature>
<protein>
    <recommendedName>
        <fullName evidence="4">Serine-rich adhesin for platelets</fullName>
    </recommendedName>
</protein>
<sequence>MAGEAPAATSPAGCNITNSSNISSSNSNSNSKESSPDPVQQQLNSSVDSGIAVLEAETPTLRRRQRLHQCQRILQVLQRDHLTHQQLRDRLSKLANKKWKKEETSEDRHCNVCCADLDLSSGKNYVTCCTCGKSVCRGPKCADWRPKDAKWECQLCQSSKESLAHTSSWVAEQMSFNQHKFVYPMRARSEVYIPIVGDGNDSSMQFESVSQIGQTASMDERAKIREYVEEIVAEMLGGNLDHIKVGQLSKSENYLQLFDKFHAKLSNLLINVENGLCARALKGDLPAIVNGHNSNNNNNNNNNADTELADISQTRLRSLIETIIAETLRSSSLSASGAVSEISLDTRSHASELANGNGLKRRHRTEHYFEPKIYQDLLATAVLNKIADKEGNTRLLAESTPDLSVRHIDENFNAEALSTTSGSSIEPRSDCSLTDHEIGLDNGKSKSLQADLERESVLSDYIAAHMVPLPDFSASVTESEDDIGSISSGVIGEGNWEDNWLFKKKRSSATPSSTGMLVPAPKENVRAQIGDKTTDEVSDLSEMGSDIEESSLDLLRCNDLNDRLLSKHLIGGQNTKMVLDELVDRTSLTSHTLLEEHESAFTETTNEFVVSPMAVPADIKAPPRTPPPPPMIFQDDLLNDEPDHTPIAGSIAEREVKKWYNAVEMPNNPYAPEALKQRISGTQERYMDVPNISPSAEQKALASALTENPEPSSPKTDYKRYSRDYYINNAPTTDNTGSVKTSSSIPDPQRAAEDAEDIVINEAQKASEPATEQDPSQDSVYKALPVQVLDESLDSQSNPSLYSLQTTTTTTSDESDTVRIYDFNKQETTVIKAAREEQQPSTSTTSSMESAQSAPPSVSSFDSSSSKKRERPVVLQFGPGDSAPTIGSPAGTPTRGSTPPAFRFLQPKRRLIDPSQVLSVDEDDVPEPSTPAAEKPVIEDEVAHSMPSVKALAQAFLLTSKHTQPQRRWRASVRIAAPPDTPDKPTSSLAKRHKLEHAVSMAEVADESTIASDLSSLETDPSIHSESNPPIASPASPVPVRHGFLRSNIAFFENLKFK</sequence>
<organism evidence="2 3">
    <name type="scientific">Drosophila rhopaloa</name>
    <name type="common">Fruit fly</name>
    <dbReference type="NCBI Taxonomy" id="1041015"/>
    <lineage>
        <taxon>Eukaryota</taxon>
        <taxon>Metazoa</taxon>
        <taxon>Ecdysozoa</taxon>
        <taxon>Arthropoda</taxon>
        <taxon>Hexapoda</taxon>
        <taxon>Insecta</taxon>
        <taxon>Pterygota</taxon>
        <taxon>Neoptera</taxon>
        <taxon>Endopterygota</taxon>
        <taxon>Diptera</taxon>
        <taxon>Brachycera</taxon>
        <taxon>Muscomorpha</taxon>
        <taxon>Ephydroidea</taxon>
        <taxon>Drosophilidae</taxon>
        <taxon>Drosophila</taxon>
        <taxon>Sophophora</taxon>
    </lineage>
</organism>
<dbReference type="InterPro" id="IPR011011">
    <property type="entry name" value="Znf_FYVE_PHD"/>
</dbReference>
<keyword evidence="3" id="KW-1185">Reference proteome</keyword>
<feature type="compositionally biased region" description="Low complexity" evidence="1">
    <location>
        <begin position="1029"/>
        <end position="1038"/>
    </location>
</feature>
<evidence type="ECO:0000256" key="1">
    <source>
        <dbReference type="SAM" id="MobiDB-lite"/>
    </source>
</evidence>
<dbReference type="GeneID" id="108051922"/>
<feature type="region of interest" description="Disordered" evidence="1">
    <location>
        <begin position="792"/>
        <end position="819"/>
    </location>
</feature>
<reference evidence="2" key="2">
    <citation type="submission" date="2025-05" db="UniProtKB">
        <authorList>
            <consortium name="EnsemblMetazoa"/>
        </authorList>
    </citation>
    <scope>IDENTIFICATION</scope>
</reference>
<feature type="region of interest" description="Disordered" evidence="1">
    <location>
        <begin position="417"/>
        <end position="437"/>
    </location>
</feature>
<dbReference type="Gene3D" id="3.30.40.10">
    <property type="entry name" value="Zinc/RING finger domain, C3HC4 (zinc finger)"/>
    <property type="match status" value="1"/>
</dbReference>
<feature type="compositionally biased region" description="Polar residues" evidence="1">
    <location>
        <begin position="729"/>
        <end position="746"/>
    </location>
</feature>
<proteinExistence type="predicted"/>
<feature type="compositionally biased region" description="Polar residues" evidence="1">
    <location>
        <begin position="705"/>
        <end position="715"/>
    </location>
</feature>
<feature type="compositionally biased region" description="Low complexity" evidence="1">
    <location>
        <begin position="839"/>
        <end position="864"/>
    </location>
</feature>
<feature type="compositionally biased region" description="Polar residues" evidence="1">
    <location>
        <begin position="794"/>
        <end position="805"/>
    </location>
</feature>
<feature type="compositionally biased region" description="Basic and acidic residues" evidence="1">
    <location>
        <begin position="427"/>
        <end position="437"/>
    </location>
</feature>
<feature type="compositionally biased region" description="Polar residues" evidence="1">
    <location>
        <begin position="417"/>
        <end position="426"/>
    </location>
</feature>